<evidence type="ECO:0000313" key="1">
    <source>
        <dbReference type="EMBL" id="MDR4325283.1"/>
    </source>
</evidence>
<proteinExistence type="predicted"/>
<dbReference type="EMBL" id="VLYX01000003">
    <property type="protein sequence ID" value="MDR4325283.1"/>
    <property type="molecule type" value="Genomic_DNA"/>
</dbReference>
<gene>
    <name evidence="1" type="ORF">FOS08_04875</name>
</gene>
<dbReference type="AlphaFoldDB" id="A0AAJ1YVL9"/>
<name>A0AAJ1YVL9_9BACI</name>
<dbReference type="Proteomes" id="UP001248134">
    <property type="component" value="Unassembled WGS sequence"/>
</dbReference>
<accession>A0AAJ1YVL9</accession>
<reference evidence="1" key="1">
    <citation type="submission" date="2019-07" db="EMBL/GenBank/DDBJ databases">
        <title>Phylogenomic Reclassification of ATCC Bacillus Strains and Various Taxa within the Genus Bacillus.</title>
        <authorList>
            <person name="Riojas M.A."/>
            <person name="Frank A.M."/>
            <person name="Fenn S.L."/>
            <person name="King S.P."/>
            <person name="Brower S.M."/>
            <person name="Hazbon M.H."/>
        </authorList>
    </citation>
    <scope>NUCLEOTIDE SEQUENCE</scope>
    <source>
        <strain evidence="1">NR-12239</strain>
    </source>
</reference>
<organism evidence="1 2">
    <name type="scientific">Bacillus pseudomycoides</name>
    <dbReference type="NCBI Taxonomy" id="64104"/>
    <lineage>
        <taxon>Bacteria</taxon>
        <taxon>Bacillati</taxon>
        <taxon>Bacillota</taxon>
        <taxon>Bacilli</taxon>
        <taxon>Bacillales</taxon>
        <taxon>Bacillaceae</taxon>
        <taxon>Bacillus</taxon>
        <taxon>Bacillus cereus group</taxon>
    </lineage>
</organism>
<protein>
    <submittedName>
        <fullName evidence="1">Uncharacterized protein</fullName>
    </submittedName>
</protein>
<comment type="caution">
    <text evidence="1">The sequence shown here is derived from an EMBL/GenBank/DDBJ whole genome shotgun (WGS) entry which is preliminary data.</text>
</comment>
<dbReference type="RefSeq" id="WP_003201060.1">
    <property type="nucleotide sequence ID" value="NZ_CM000743.1"/>
</dbReference>
<sequence>MLSIKDIELQIEEQVQNKAVFVDEDQYYPCFPITSSIFYAGEYGLLRFTKNLDETSVLSIQDAWHLEYVGEEVKIK</sequence>
<evidence type="ECO:0000313" key="2">
    <source>
        <dbReference type="Proteomes" id="UP001248134"/>
    </source>
</evidence>